<dbReference type="NCBIfam" id="TIGR00125">
    <property type="entry name" value="cyt_tran_rel"/>
    <property type="match status" value="1"/>
</dbReference>
<dbReference type="SUPFAM" id="SSF55729">
    <property type="entry name" value="Acyl-CoA N-acyltransferases (Nat)"/>
    <property type="match status" value="1"/>
</dbReference>
<protein>
    <recommendedName>
        <fullName evidence="3">[Citrate [pro-3S]-lyase] ligase</fullName>
        <ecNumber evidence="3">6.2.1.22</ecNumber>
    </recommendedName>
</protein>
<dbReference type="KEGG" id="emo:DM558_13250"/>
<dbReference type="PANTHER" id="PTHR40599">
    <property type="entry name" value="[CITRATE [PRO-3S]-LYASE] LIGASE"/>
    <property type="match status" value="1"/>
</dbReference>
<keyword evidence="5" id="KW-0456">Lyase</keyword>
<dbReference type="InterPro" id="IPR016181">
    <property type="entry name" value="Acyl_CoA_acyltransferase"/>
</dbReference>
<dbReference type="InterPro" id="IPR013166">
    <property type="entry name" value="Citrate_lyase_ligase_C"/>
</dbReference>
<dbReference type="GO" id="GO:0016747">
    <property type="term" value="F:acyltransferase activity, transferring groups other than amino-acyl groups"/>
    <property type="evidence" value="ECO:0007669"/>
    <property type="project" value="InterPro"/>
</dbReference>
<evidence type="ECO:0000313" key="5">
    <source>
        <dbReference type="EMBL" id="AZS51676.1"/>
    </source>
</evidence>
<dbReference type="InterPro" id="IPR000182">
    <property type="entry name" value="GNAT_dom"/>
</dbReference>
<proteinExistence type="predicted"/>
<dbReference type="PIRSF" id="PIRSF005751">
    <property type="entry name" value="Acet_citr_lig"/>
    <property type="match status" value="1"/>
</dbReference>
<dbReference type="Pfam" id="PF00583">
    <property type="entry name" value="Acetyltransf_1"/>
    <property type="match status" value="1"/>
</dbReference>
<sequence>MTSEIKFALLNNSEKSLNDVKGLLESCHLKVDRQVDLFAVAYTDNNDIIACAGLFHNIIKCVAISPEYRGENLTSRLINEIILYAADRGVFHLFLYTKPENIRVFEKCGFYPLVVIPELATFMENTPVGIKGYCEKLSQKQHVGKRIGSIVMNANPFTLGHQYLVEFAAKQCDWLYVFVVSEDSSMFSFKDRFRLVQEGTSSIANVTVLSSSEYIVSKATFPSYFLKEKADVDHAITGIDLLVFRNYIAPSLNIMSRFVGTEPFSPITDKYNHGMKYWLSEYQTSSPTINVIEIERKKINGTPISATAVRYFLKENNLEEVKKLVPETTWAFLKENFATNSREVL</sequence>
<keyword evidence="1 3" id="KW-0547">Nucleotide-binding</keyword>
<dbReference type="RefSeq" id="WP_127164407.1">
    <property type="nucleotide sequence ID" value="NZ_CP029822.1"/>
</dbReference>
<evidence type="ECO:0000259" key="4">
    <source>
        <dbReference type="PROSITE" id="PS51186"/>
    </source>
</evidence>
<comment type="catalytic activity">
    <reaction evidence="3">
        <text>holo-[citrate lyase ACP] + acetate + ATP = acetyl-[citrate lyase ACP] + AMP + diphosphate</text>
        <dbReference type="Rhea" id="RHEA:23788"/>
        <dbReference type="Rhea" id="RHEA-COMP:10158"/>
        <dbReference type="Rhea" id="RHEA-COMP:13710"/>
        <dbReference type="ChEBI" id="CHEBI:30089"/>
        <dbReference type="ChEBI" id="CHEBI:30616"/>
        <dbReference type="ChEBI" id="CHEBI:33019"/>
        <dbReference type="ChEBI" id="CHEBI:82683"/>
        <dbReference type="ChEBI" id="CHEBI:137976"/>
        <dbReference type="ChEBI" id="CHEBI:456215"/>
        <dbReference type="EC" id="6.2.1.22"/>
    </reaction>
</comment>
<dbReference type="Gene3D" id="3.40.630.30">
    <property type="match status" value="1"/>
</dbReference>
<name>A0A451EPF0_9GAMM</name>
<evidence type="ECO:0000313" key="6">
    <source>
        <dbReference type="Proteomes" id="UP000273143"/>
    </source>
</evidence>
<dbReference type="SUPFAM" id="SSF52374">
    <property type="entry name" value="Nucleotidylyl transferase"/>
    <property type="match status" value="1"/>
</dbReference>
<dbReference type="CDD" id="cd02169">
    <property type="entry name" value="Citrate_lyase_ligase"/>
    <property type="match status" value="1"/>
</dbReference>
<dbReference type="GO" id="GO:0008771">
    <property type="term" value="F:[citrate (pro-3S)-lyase] ligase activity"/>
    <property type="evidence" value="ECO:0007669"/>
    <property type="project" value="UniProtKB-EC"/>
</dbReference>
<gene>
    <name evidence="5" type="primary">citC</name>
    <name evidence="5" type="ORF">DM558_13250</name>
</gene>
<dbReference type="AlphaFoldDB" id="A0A451EPF0"/>
<reference evidence="6" key="1">
    <citation type="submission" date="2018-06" db="EMBL/GenBank/DDBJ databases">
        <title>Complete genome of Pseudomonas insecticola strain QZS01.</title>
        <authorList>
            <person name="Wang J."/>
            <person name="Su Q."/>
        </authorList>
    </citation>
    <scope>NUCLEOTIDE SEQUENCE [LARGE SCALE GENOMIC DNA]</scope>
    <source>
        <strain evidence="6">QZS01</strain>
    </source>
</reference>
<organism evidence="5 6">
    <name type="scientific">Entomomonas moraniae</name>
    <dbReference type="NCBI Taxonomy" id="2213226"/>
    <lineage>
        <taxon>Bacteria</taxon>
        <taxon>Pseudomonadati</taxon>
        <taxon>Pseudomonadota</taxon>
        <taxon>Gammaproteobacteria</taxon>
        <taxon>Pseudomonadales</taxon>
        <taxon>Pseudomonadaceae</taxon>
        <taxon>Entomomonas</taxon>
    </lineage>
</organism>
<dbReference type="EMBL" id="CP029822">
    <property type="protein sequence ID" value="AZS51676.1"/>
    <property type="molecule type" value="Genomic_DNA"/>
</dbReference>
<dbReference type="GO" id="GO:0005524">
    <property type="term" value="F:ATP binding"/>
    <property type="evidence" value="ECO:0007669"/>
    <property type="project" value="UniProtKB-UniRule"/>
</dbReference>
<dbReference type="NCBIfam" id="TIGR00124">
    <property type="entry name" value="cit_ly_ligase"/>
    <property type="match status" value="1"/>
</dbReference>
<dbReference type="Gene3D" id="3.40.50.620">
    <property type="entry name" value="HUPs"/>
    <property type="match status" value="1"/>
</dbReference>
<dbReference type="PANTHER" id="PTHR40599:SF1">
    <property type="entry name" value="[CITRATE [PRO-3S]-LYASE] LIGASE"/>
    <property type="match status" value="1"/>
</dbReference>
<dbReference type="InterPro" id="IPR014729">
    <property type="entry name" value="Rossmann-like_a/b/a_fold"/>
</dbReference>
<dbReference type="PROSITE" id="PS51186">
    <property type="entry name" value="GNAT"/>
    <property type="match status" value="1"/>
</dbReference>
<dbReference type="Proteomes" id="UP000273143">
    <property type="component" value="Chromosome"/>
</dbReference>
<evidence type="ECO:0000256" key="2">
    <source>
        <dbReference type="ARBA" id="ARBA00022840"/>
    </source>
</evidence>
<keyword evidence="6" id="KW-1185">Reference proteome</keyword>
<comment type="function">
    <text evidence="3">Acetylation of prosthetic group (2-(5''-phosphoribosyl)-3'-dephosphocoenzyme-A) of the gamma subunit of citrate lyase.</text>
</comment>
<evidence type="ECO:0000256" key="3">
    <source>
        <dbReference type="PIRNR" id="PIRNR005751"/>
    </source>
</evidence>
<keyword evidence="3 5" id="KW-0436">Ligase</keyword>
<accession>A0A451EPF0</accession>
<keyword evidence="2 3" id="KW-0067">ATP-binding</keyword>
<evidence type="ECO:0000256" key="1">
    <source>
        <dbReference type="ARBA" id="ARBA00022741"/>
    </source>
</evidence>
<dbReference type="EC" id="6.2.1.22" evidence="3"/>
<dbReference type="Pfam" id="PF08218">
    <property type="entry name" value="Citrate_ly_lig"/>
    <property type="match status" value="1"/>
</dbReference>
<dbReference type="InterPro" id="IPR004821">
    <property type="entry name" value="Cyt_trans-like"/>
</dbReference>
<feature type="domain" description="N-acetyltransferase" evidence="4">
    <location>
        <begin position="1"/>
        <end position="128"/>
    </location>
</feature>
<dbReference type="InterPro" id="IPR005216">
    <property type="entry name" value="Citrate_lyase_ligase"/>
</dbReference>
<dbReference type="SMART" id="SM00764">
    <property type="entry name" value="Citrate_ly_lig"/>
    <property type="match status" value="1"/>
</dbReference>
<dbReference type="GO" id="GO:0016829">
    <property type="term" value="F:lyase activity"/>
    <property type="evidence" value="ECO:0007669"/>
    <property type="project" value="UniProtKB-KW"/>
</dbReference>